<accession>A0A8S2N2U7</accession>
<dbReference type="Proteomes" id="UP000677228">
    <property type="component" value="Unassembled WGS sequence"/>
</dbReference>
<dbReference type="Proteomes" id="UP000682733">
    <property type="component" value="Unassembled WGS sequence"/>
</dbReference>
<sequence>MIKQWTCIYSHNEDRLQFLSQLVDKQCVQQILADIDRLLNQKFTLLRAQDLVKDHKQDYHHLNKLFESFRDNYDWFGLKLNVKNLHELYSVQYHNRPSTYSLLYEKDVDITQPTSASNDTTFTDLSYSSVSRNRNNNKNTMQRSKLLSTDGMKIDYSIVNRLDFQWTDLFVHFVSKLKLNVIYHHVTLRFELQPDSSSFLTDSERVVVGNLLELLPKFCKKQTML</sequence>
<dbReference type="AlphaFoldDB" id="A0A8S2N2U7"/>
<name>A0A8S2N2U7_9BILA</name>
<dbReference type="EMBL" id="CAJOBA010034516">
    <property type="protein sequence ID" value="CAF3986973.1"/>
    <property type="molecule type" value="Genomic_DNA"/>
</dbReference>
<protein>
    <submittedName>
        <fullName evidence="2">Uncharacterized protein</fullName>
    </submittedName>
</protein>
<comment type="caution">
    <text evidence="2">The sequence shown here is derived from an EMBL/GenBank/DDBJ whole genome shotgun (WGS) entry which is preliminary data.</text>
</comment>
<evidence type="ECO:0000313" key="1">
    <source>
        <dbReference type="EMBL" id="CAF1175636.1"/>
    </source>
</evidence>
<organism evidence="2 3">
    <name type="scientific">Didymodactylos carnosus</name>
    <dbReference type="NCBI Taxonomy" id="1234261"/>
    <lineage>
        <taxon>Eukaryota</taxon>
        <taxon>Metazoa</taxon>
        <taxon>Spiralia</taxon>
        <taxon>Gnathifera</taxon>
        <taxon>Rotifera</taxon>
        <taxon>Eurotatoria</taxon>
        <taxon>Bdelloidea</taxon>
        <taxon>Philodinida</taxon>
        <taxon>Philodinidae</taxon>
        <taxon>Didymodactylos</taxon>
    </lineage>
</organism>
<evidence type="ECO:0000313" key="3">
    <source>
        <dbReference type="Proteomes" id="UP000682733"/>
    </source>
</evidence>
<gene>
    <name evidence="1" type="ORF">OVA965_LOCUS22797</name>
    <name evidence="2" type="ORF">TMI583_LOCUS23517</name>
</gene>
<proteinExistence type="predicted"/>
<reference evidence="2" key="1">
    <citation type="submission" date="2021-02" db="EMBL/GenBank/DDBJ databases">
        <authorList>
            <person name="Nowell W R."/>
        </authorList>
    </citation>
    <scope>NUCLEOTIDE SEQUENCE</scope>
</reference>
<dbReference type="EMBL" id="CAJNOK010012987">
    <property type="protein sequence ID" value="CAF1175636.1"/>
    <property type="molecule type" value="Genomic_DNA"/>
</dbReference>
<evidence type="ECO:0000313" key="2">
    <source>
        <dbReference type="EMBL" id="CAF3986973.1"/>
    </source>
</evidence>